<evidence type="ECO:0000256" key="13">
    <source>
        <dbReference type="SAM" id="Phobius"/>
    </source>
</evidence>
<evidence type="ECO:0000313" key="15">
    <source>
        <dbReference type="EMBL" id="OAG28343.1"/>
    </source>
</evidence>
<evidence type="ECO:0000256" key="10">
    <source>
        <dbReference type="ARBA" id="ARBA00022989"/>
    </source>
</evidence>
<comment type="subcellular location">
    <subcellularLocation>
        <location evidence="2">Cell membrane</location>
        <topology evidence="2">Multi-pass membrane protein</topology>
    </subcellularLocation>
</comment>
<dbReference type="GO" id="GO:0006508">
    <property type="term" value="P:proteolysis"/>
    <property type="evidence" value="ECO:0007669"/>
    <property type="project" value="UniProtKB-KW"/>
</dbReference>
<dbReference type="InterPro" id="IPR052348">
    <property type="entry name" value="Metallopeptidase_M50B"/>
</dbReference>
<comment type="similarity">
    <text evidence="3">Belongs to the peptidase M50B family.</text>
</comment>
<dbReference type="PANTHER" id="PTHR35864:SF1">
    <property type="entry name" value="ZINC METALLOPROTEASE YWHC-RELATED"/>
    <property type="match status" value="1"/>
</dbReference>
<feature type="transmembrane region" description="Helical" evidence="13">
    <location>
        <begin position="184"/>
        <end position="209"/>
    </location>
</feature>
<dbReference type="GO" id="GO:0005886">
    <property type="term" value="C:plasma membrane"/>
    <property type="evidence" value="ECO:0007669"/>
    <property type="project" value="UniProtKB-SubCell"/>
</dbReference>
<evidence type="ECO:0000256" key="7">
    <source>
        <dbReference type="ARBA" id="ARBA00022723"/>
    </source>
</evidence>
<keyword evidence="7" id="KW-0479">Metal-binding</keyword>
<protein>
    <submittedName>
        <fullName evidence="15">Peptidase</fullName>
    </submittedName>
</protein>
<dbReference type="OrthoDB" id="9800627at2"/>
<dbReference type="GO" id="GO:0008237">
    <property type="term" value="F:metallopeptidase activity"/>
    <property type="evidence" value="ECO:0007669"/>
    <property type="project" value="UniProtKB-KW"/>
</dbReference>
<dbReference type="Proteomes" id="UP000076964">
    <property type="component" value="Unassembled WGS sequence"/>
</dbReference>
<proteinExistence type="inferred from homology"/>
<evidence type="ECO:0000256" key="5">
    <source>
        <dbReference type="ARBA" id="ARBA00022670"/>
    </source>
</evidence>
<accession>A0A177E8R2</accession>
<dbReference type="InterPro" id="IPR044537">
    <property type="entry name" value="Rip2-like"/>
</dbReference>
<evidence type="ECO:0000256" key="12">
    <source>
        <dbReference type="ARBA" id="ARBA00023136"/>
    </source>
</evidence>
<evidence type="ECO:0000256" key="9">
    <source>
        <dbReference type="ARBA" id="ARBA00022833"/>
    </source>
</evidence>
<evidence type="ECO:0000313" key="16">
    <source>
        <dbReference type="Proteomes" id="UP000076964"/>
    </source>
</evidence>
<feature type="transmembrane region" description="Helical" evidence="13">
    <location>
        <begin position="134"/>
        <end position="155"/>
    </location>
</feature>
<feature type="transmembrane region" description="Helical" evidence="13">
    <location>
        <begin position="91"/>
        <end position="113"/>
    </location>
</feature>
<evidence type="ECO:0000256" key="1">
    <source>
        <dbReference type="ARBA" id="ARBA00001947"/>
    </source>
</evidence>
<name>A0A177E8R2_9BACT</name>
<dbReference type="PANTHER" id="PTHR35864">
    <property type="entry name" value="ZINC METALLOPROTEASE MJ0611-RELATED"/>
    <property type="match status" value="1"/>
</dbReference>
<evidence type="ECO:0000256" key="4">
    <source>
        <dbReference type="ARBA" id="ARBA00022475"/>
    </source>
</evidence>
<keyword evidence="8" id="KW-0378">Hydrolase</keyword>
<evidence type="ECO:0000256" key="6">
    <source>
        <dbReference type="ARBA" id="ARBA00022692"/>
    </source>
</evidence>
<comment type="caution">
    <text evidence="15">The sequence shown here is derived from an EMBL/GenBank/DDBJ whole genome shotgun (WGS) entry which is preliminary data.</text>
</comment>
<dbReference type="STRING" id="1795632.TH606_02460"/>
<evidence type="ECO:0000256" key="8">
    <source>
        <dbReference type="ARBA" id="ARBA00022801"/>
    </source>
</evidence>
<keyword evidence="16" id="KW-1185">Reference proteome</keyword>
<dbReference type="CDD" id="cd06158">
    <property type="entry name" value="S2P-M50_like_1"/>
    <property type="match status" value="1"/>
</dbReference>
<evidence type="ECO:0000256" key="2">
    <source>
        <dbReference type="ARBA" id="ARBA00004651"/>
    </source>
</evidence>
<evidence type="ECO:0000256" key="3">
    <source>
        <dbReference type="ARBA" id="ARBA00007931"/>
    </source>
</evidence>
<dbReference type="RefSeq" id="WP_068541111.1">
    <property type="nucleotide sequence ID" value="NZ_LSFI01000007.1"/>
</dbReference>
<dbReference type="Pfam" id="PF02163">
    <property type="entry name" value="Peptidase_M50"/>
    <property type="match status" value="2"/>
</dbReference>
<sequence>MDFLPDLRILIIMAMPLLAAVTVHEYAHGWVAYKLGDPTAKMAGRLTLNPIRHLDFFGTLAFIITQAIGWARPVPVDPRNLRDPRRDMMLVALAGPSANFLLAIAFAIMLRFFDLIIWPLSWLGKDIAVFFGKPIFLMLAIGIQLNIGLGVFNLLPVPPLDGSKILMGLLPRELAYKYSRLEPYGFIVLLLLIFTGVIQKILLPVVWTLSHLLRGGII</sequence>
<gene>
    <name evidence="15" type="ORF">TH606_02460</name>
</gene>
<organism evidence="15 16">
    <name type="scientific">Thermodesulfatator autotrophicus</name>
    <dbReference type="NCBI Taxonomy" id="1795632"/>
    <lineage>
        <taxon>Bacteria</taxon>
        <taxon>Pseudomonadati</taxon>
        <taxon>Thermodesulfobacteriota</taxon>
        <taxon>Thermodesulfobacteria</taxon>
        <taxon>Thermodesulfobacteriales</taxon>
        <taxon>Thermodesulfatatoraceae</taxon>
        <taxon>Thermodesulfatator</taxon>
    </lineage>
</organism>
<keyword evidence="5" id="KW-0645">Protease</keyword>
<feature type="domain" description="Peptidase M50" evidence="14">
    <location>
        <begin position="14"/>
        <end position="112"/>
    </location>
</feature>
<keyword evidence="4" id="KW-1003">Cell membrane</keyword>
<dbReference type="AlphaFoldDB" id="A0A177E8R2"/>
<keyword evidence="10 13" id="KW-1133">Transmembrane helix</keyword>
<keyword evidence="12 13" id="KW-0472">Membrane</keyword>
<evidence type="ECO:0000256" key="11">
    <source>
        <dbReference type="ARBA" id="ARBA00023049"/>
    </source>
</evidence>
<comment type="cofactor">
    <cofactor evidence="1">
        <name>Zn(2+)</name>
        <dbReference type="ChEBI" id="CHEBI:29105"/>
    </cofactor>
</comment>
<dbReference type="EMBL" id="LSFI01000007">
    <property type="protein sequence ID" value="OAG28343.1"/>
    <property type="molecule type" value="Genomic_DNA"/>
</dbReference>
<evidence type="ECO:0000259" key="14">
    <source>
        <dbReference type="Pfam" id="PF02163"/>
    </source>
</evidence>
<dbReference type="GO" id="GO:0046872">
    <property type="term" value="F:metal ion binding"/>
    <property type="evidence" value="ECO:0007669"/>
    <property type="project" value="UniProtKB-KW"/>
</dbReference>
<dbReference type="InterPro" id="IPR008915">
    <property type="entry name" value="Peptidase_M50"/>
</dbReference>
<keyword evidence="6 13" id="KW-0812">Transmembrane</keyword>
<reference evidence="15 16" key="1">
    <citation type="submission" date="2016-02" db="EMBL/GenBank/DDBJ databases">
        <title>Draft genome sequence of Thermodesulfatator sp. S606.</title>
        <authorList>
            <person name="Lai Q."/>
            <person name="Cao J."/>
            <person name="Dupont S."/>
            <person name="Shao Z."/>
            <person name="Jebbar M."/>
            <person name="Alain K."/>
        </authorList>
    </citation>
    <scope>NUCLEOTIDE SEQUENCE [LARGE SCALE GENOMIC DNA]</scope>
    <source>
        <strain evidence="15 16">S606</strain>
    </source>
</reference>
<feature type="domain" description="Peptidase M50" evidence="14">
    <location>
        <begin position="138"/>
        <end position="171"/>
    </location>
</feature>
<feature type="transmembrane region" description="Helical" evidence="13">
    <location>
        <begin position="12"/>
        <end position="33"/>
    </location>
</feature>
<keyword evidence="9" id="KW-0862">Zinc</keyword>
<keyword evidence="11" id="KW-0482">Metalloprotease</keyword>